<reference evidence="1 2" key="1">
    <citation type="submission" date="2017-12" db="EMBL/GenBank/DDBJ databases">
        <title>Complete genome sequence of Spiroplasma floricola 23-6 (ATCC 29989).</title>
        <authorList>
            <person name="Tsai Y.-M."/>
            <person name="Wu P.-S."/>
            <person name="Lo W.-S."/>
            <person name="Kuo C.-H."/>
        </authorList>
    </citation>
    <scope>NUCLEOTIDE SEQUENCE [LARGE SCALE GENOMIC DNA]</scope>
    <source>
        <strain evidence="1 2">23-6</strain>
    </source>
</reference>
<gene>
    <name evidence="1" type="ORF">SFLOR_v1c09920</name>
</gene>
<protein>
    <submittedName>
        <fullName evidence="1">Uncharacterized protein</fullName>
    </submittedName>
</protein>
<name>A0A2K8SGU0_9MOLU</name>
<dbReference type="Proteomes" id="UP000231823">
    <property type="component" value="Chromosome"/>
</dbReference>
<evidence type="ECO:0000313" key="2">
    <source>
        <dbReference type="Proteomes" id="UP000231823"/>
    </source>
</evidence>
<accession>A0A2K8SGU0</accession>
<sequence length="172" mass="20913">MEKHQISTFISNLKIIKDCNVERIYFLKKHIINKIYLLAWQRDKLIKNIAVYNKVLIPNHDKFDLYETILLNINQNLSEPNFIFEKNKNKLFVTTKYLTKIPKYQKEYLLQNFKSSENIKILDLKNELYFEIISITNKNQNQDILFLKELEEKRKLIKELIDEAKFKRNKRD</sequence>
<proteinExistence type="predicted"/>
<dbReference type="RefSeq" id="WP_157806963.1">
    <property type="nucleotide sequence ID" value="NZ_CP025057.1"/>
</dbReference>
<dbReference type="KEGG" id="sfz:SFLOR_v1c09920"/>
<keyword evidence="2" id="KW-1185">Reference proteome</keyword>
<evidence type="ECO:0000313" key="1">
    <source>
        <dbReference type="EMBL" id="AUB32040.1"/>
    </source>
</evidence>
<dbReference type="EMBL" id="CP025057">
    <property type="protein sequence ID" value="AUB32040.1"/>
    <property type="molecule type" value="Genomic_DNA"/>
</dbReference>
<dbReference type="AlphaFoldDB" id="A0A2K8SGU0"/>
<organism evidence="1 2">
    <name type="scientific">Spiroplasma floricola 23-6</name>
    <dbReference type="NCBI Taxonomy" id="1336749"/>
    <lineage>
        <taxon>Bacteria</taxon>
        <taxon>Bacillati</taxon>
        <taxon>Mycoplasmatota</taxon>
        <taxon>Mollicutes</taxon>
        <taxon>Entomoplasmatales</taxon>
        <taxon>Spiroplasmataceae</taxon>
        <taxon>Spiroplasma</taxon>
    </lineage>
</organism>